<dbReference type="STRING" id="867345.SAMN05421693_10634"/>
<feature type="region of interest" description="Disordered" evidence="1">
    <location>
        <begin position="157"/>
        <end position="183"/>
    </location>
</feature>
<dbReference type="Proteomes" id="UP000199496">
    <property type="component" value="Unassembled WGS sequence"/>
</dbReference>
<dbReference type="InterPro" id="IPR018636">
    <property type="entry name" value="DUF2058"/>
</dbReference>
<dbReference type="EMBL" id="FOFO01000006">
    <property type="protein sequence ID" value="SEP78991.1"/>
    <property type="molecule type" value="Genomic_DNA"/>
</dbReference>
<evidence type="ECO:0008006" key="4">
    <source>
        <dbReference type="Google" id="ProtNLM"/>
    </source>
</evidence>
<sequence length="183" mass="21167">MANPFQEQLLKAGLVDEKRVKKVRHGEARKRKGKAGQQTDTPPDPALKAAEEARRLEAERSRELNRRQKEAAERRALEAQVRQLVDTHRQSRKDAELPYHFQHGTAVKRILVTREQRDRLGNGRLGIVTLDDEQYDIVPRDAAEKIRERDASRLVLLNEPAQKTQKDEDDPYAGYEVPDDLMW</sequence>
<name>A0A1H9AR32_9GAMM</name>
<accession>A0A1H9AR32</accession>
<evidence type="ECO:0000313" key="2">
    <source>
        <dbReference type="EMBL" id="SEP78991.1"/>
    </source>
</evidence>
<dbReference type="OrthoDB" id="5294470at2"/>
<organism evidence="2 3">
    <name type="scientific">Ectothiorhodospira magna</name>
    <dbReference type="NCBI Taxonomy" id="867345"/>
    <lineage>
        <taxon>Bacteria</taxon>
        <taxon>Pseudomonadati</taxon>
        <taxon>Pseudomonadota</taxon>
        <taxon>Gammaproteobacteria</taxon>
        <taxon>Chromatiales</taxon>
        <taxon>Ectothiorhodospiraceae</taxon>
        <taxon>Ectothiorhodospira</taxon>
    </lineage>
</organism>
<dbReference type="RefSeq" id="WP_090204364.1">
    <property type="nucleotide sequence ID" value="NZ_FOFO01000006.1"/>
</dbReference>
<feature type="compositionally biased region" description="Acidic residues" evidence="1">
    <location>
        <begin position="167"/>
        <end position="183"/>
    </location>
</feature>
<feature type="compositionally biased region" description="Basic and acidic residues" evidence="1">
    <location>
        <begin position="49"/>
        <end position="76"/>
    </location>
</feature>
<reference evidence="2 3" key="1">
    <citation type="submission" date="2016-10" db="EMBL/GenBank/DDBJ databases">
        <authorList>
            <person name="de Groot N.N."/>
        </authorList>
    </citation>
    <scope>NUCLEOTIDE SEQUENCE [LARGE SCALE GENOMIC DNA]</scope>
    <source>
        <strain evidence="2 3">B7-7</strain>
    </source>
</reference>
<evidence type="ECO:0000313" key="3">
    <source>
        <dbReference type="Proteomes" id="UP000199496"/>
    </source>
</evidence>
<protein>
    <recommendedName>
        <fullName evidence="4">Nucleoprotein/polynucleotide-associated enzyme</fullName>
    </recommendedName>
</protein>
<evidence type="ECO:0000256" key="1">
    <source>
        <dbReference type="SAM" id="MobiDB-lite"/>
    </source>
</evidence>
<gene>
    <name evidence="2" type="ORF">SAMN05421693_10634</name>
</gene>
<dbReference type="Pfam" id="PF09831">
    <property type="entry name" value="DUF2058"/>
    <property type="match status" value="1"/>
</dbReference>
<keyword evidence="3" id="KW-1185">Reference proteome</keyword>
<dbReference type="AlphaFoldDB" id="A0A1H9AR32"/>
<proteinExistence type="predicted"/>
<feature type="compositionally biased region" description="Basic residues" evidence="1">
    <location>
        <begin position="20"/>
        <end position="34"/>
    </location>
</feature>
<feature type="region of interest" description="Disordered" evidence="1">
    <location>
        <begin position="20"/>
        <end position="76"/>
    </location>
</feature>